<dbReference type="EMBL" id="NFIE01000031">
    <property type="protein sequence ID" value="OUN84375.1"/>
    <property type="molecule type" value="Genomic_DNA"/>
</dbReference>
<keyword evidence="3" id="KW-1185">Reference proteome</keyword>
<evidence type="ECO:0000313" key="2">
    <source>
        <dbReference type="EMBL" id="OUN84375.1"/>
    </source>
</evidence>
<dbReference type="RefSeq" id="WP_094336071.1">
    <property type="nucleotide sequence ID" value="NZ_NFIE01000031.1"/>
</dbReference>
<reference evidence="3" key="1">
    <citation type="submission" date="2017-04" db="EMBL/GenBank/DDBJ databases">
        <title>Function of individual gut microbiota members based on whole genome sequencing of pure cultures obtained from chicken caecum.</title>
        <authorList>
            <person name="Medvecky M."/>
            <person name="Cejkova D."/>
            <person name="Polansky O."/>
            <person name="Karasova D."/>
            <person name="Kubasova T."/>
            <person name="Cizek A."/>
            <person name="Rychlik I."/>
        </authorList>
    </citation>
    <scope>NUCLEOTIDE SEQUENCE [LARGE SCALE GENOMIC DNA]</scope>
    <source>
        <strain evidence="3">An5</strain>
    </source>
</reference>
<feature type="transmembrane region" description="Helical" evidence="1">
    <location>
        <begin position="117"/>
        <end position="138"/>
    </location>
</feature>
<proteinExistence type="predicted"/>
<keyword evidence="1" id="KW-0812">Transmembrane</keyword>
<feature type="transmembrane region" description="Helical" evidence="1">
    <location>
        <begin position="150"/>
        <end position="173"/>
    </location>
</feature>
<organism evidence="2 3">
    <name type="scientific">[Collinsella] massiliensis</name>
    <dbReference type="NCBI Taxonomy" id="1232426"/>
    <lineage>
        <taxon>Bacteria</taxon>
        <taxon>Bacillati</taxon>
        <taxon>Actinomycetota</taxon>
        <taxon>Coriobacteriia</taxon>
        <taxon>Coriobacteriales</taxon>
        <taxon>Coriobacteriaceae</taxon>
        <taxon>Enorma</taxon>
    </lineage>
</organism>
<evidence type="ECO:0000313" key="3">
    <source>
        <dbReference type="Proteomes" id="UP000195781"/>
    </source>
</evidence>
<sequence>MARRGGRDRSERSVLERLCKAVLGEYPEHIYIDIETYFDPEEFGWEDIMPKKGSTTAEHMLAGTGKRYLTLASPEYWIMEAGWVAALGCAWAAVCTLAWHGFFFQRLLESVVPGNESLLVICQAVGFMAGGLVAANQWTRPLQHALPRVVLAAAVGFAVAVLVVTGLLAYHIAMLSPLGYPMAWDGFLRW</sequence>
<feature type="transmembrane region" description="Helical" evidence="1">
    <location>
        <begin position="76"/>
        <end position="102"/>
    </location>
</feature>
<keyword evidence="1" id="KW-1133">Transmembrane helix</keyword>
<evidence type="ECO:0000256" key="1">
    <source>
        <dbReference type="SAM" id="Phobius"/>
    </source>
</evidence>
<dbReference type="Proteomes" id="UP000195781">
    <property type="component" value="Unassembled WGS sequence"/>
</dbReference>
<accession>A0A1Y3XFR9</accession>
<keyword evidence="1" id="KW-0472">Membrane</keyword>
<gene>
    <name evidence="2" type="ORF">B5G02_09710</name>
</gene>
<dbReference type="AlphaFoldDB" id="A0A1Y3XFR9"/>
<comment type="caution">
    <text evidence="2">The sequence shown here is derived from an EMBL/GenBank/DDBJ whole genome shotgun (WGS) entry which is preliminary data.</text>
</comment>
<protein>
    <submittedName>
        <fullName evidence="2">Uncharacterized protein</fullName>
    </submittedName>
</protein>
<name>A0A1Y3XFR9_9ACTN</name>